<protein>
    <recommendedName>
        <fullName evidence="5">MYND-type domain-containing protein</fullName>
    </recommendedName>
</protein>
<name>A0A8H6HFG2_9AGAR</name>
<dbReference type="GO" id="GO:0008270">
    <property type="term" value="F:zinc ion binding"/>
    <property type="evidence" value="ECO:0007669"/>
    <property type="project" value="UniProtKB-KW"/>
</dbReference>
<organism evidence="6 7">
    <name type="scientific">Ephemerocybe angulata</name>
    <dbReference type="NCBI Taxonomy" id="980116"/>
    <lineage>
        <taxon>Eukaryota</taxon>
        <taxon>Fungi</taxon>
        <taxon>Dikarya</taxon>
        <taxon>Basidiomycota</taxon>
        <taxon>Agaricomycotina</taxon>
        <taxon>Agaricomycetes</taxon>
        <taxon>Agaricomycetidae</taxon>
        <taxon>Agaricales</taxon>
        <taxon>Agaricineae</taxon>
        <taxon>Psathyrellaceae</taxon>
        <taxon>Ephemerocybe</taxon>
    </lineage>
</organism>
<evidence type="ECO:0000256" key="2">
    <source>
        <dbReference type="ARBA" id="ARBA00022771"/>
    </source>
</evidence>
<evidence type="ECO:0000259" key="5">
    <source>
        <dbReference type="PROSITE" id="PS50865"/>
    </source>
</evidence>
<evidence type="ECO:0000256" key="4">
    <source>
        <dbReference type="PROSITE-ProRule" id="PRU00134"/>
    </source>
</evidence>
<dbReference type="Gene3D" id="6.10.140.2220">
    <property type="match status" value="1"/>
</dbReference>
<accession>A0A8H6HFG2</accession>
<evidence type="ECO:0000313" key="6">
    <source>
        <dbReference type="EMBL" id="KAF6746049.1"/>
    </source>
</evidence>
<keyword evidence="1" id="KW-0479">Metal-binding</keyword>
<keyword evidence="7" id="KW-1185">Reference proteome</keyword>
<sequence length="521" mass="58490">MGLEARNDPHTGIQFTSILRDYWPSIIQWLDFALNYGLIALPASQLNAVIGNITNFLSSLTIPPFSPIEMMGDDFEGAVDLALRVWAGEFHRGEAMPYEHFYSLVFFFCRNLCEKDTAAMFVGALQAPTRASSFFETCAAQITAYRNTLSASDNSTKVAQSLANVCNWHTRLLALISDNWDGAWRWVIKHKALLEHAKALQTLVASPTATSHWALTQIGLLVGKADCRPEHLLGKLLHLARGDIIPALYGCLKAHDERSAEFATAQSLLKVLSAYLPYQAFAQAVSLSLSSYFSGSPIVPLGRCSHGWKVFVYLLARYYPVVATERRAYFAFACDNLNHLSCQNLHPGSSPSPTARRSCSGCRTVFYCSRECQREDWESLHRSECRSAATEREARRQGKQWFAWGSRGDLARAVLEFSNNSAELAQEKKWDNELSIVSWEKGMPTLVTPKRKKDCSRSSAHRQPHYVYPRLQALMRLPGNSSTRIIEGSFNHGTESIHVTARLLRRKKGDYVYLHGVAMIR</sequence>
<proteinExistence type="predicted"/>
<dbReference type="SUPFAM" id="SSF144232">
    <property type="entry name" value="HIT/MYND zinc finger-like"/>
    <property type="match status" value="1"/>
</dbReference>
<keyword evidence="2 4" id="KW-0863">Zinc-finger</keyword>
<dbReference type="Proteomes" id="UP000521943">
    <property type="component" value="Unassembled WGS sequence"/>
</dbReference>
<dbReference type="Pfam" id="PF01753">
    <property type="entry name" value="zf-MYND"/>
    <property type="match status" value="1"/>
</dbReference>
<dbReference type="InterPro" id="IPR002893">
    <property type="entry name" value="Znf_MYND"/>
</dbReference>
<comment type="caution">
    <text evidence="6">The sequence shown here is derived from an EMBL/GenBank/DDBJ whole genome shotgun (WGS) entry which is preliminary data.</text>
</comment>
<evidence type="ECO:0000313" key="7">
    <source>
        <dbReference type="Proteomes" id="UP000521943"/>
    </source>
</evidence>
<dbReference type="AlphaFoldDB" id="A0A8H6HFG2"/>
<dbReference type="OrthoDB" id="5231159at2759"/>
<evidence type="ECO:0000256" key="3">
    <source>
        <dbReference type="ARBA" id="ARBA00022833"/>
    </source>
</evidence>
<dbReference type="PROSITE" id="PS50865">
    <property type="entry name" value="ZF_MYND_2"/>
    <property type="match status" value="1"/>
</dbReference>
<evidence type="ECO:0000256" key="1">
    <source>
        <dbReference type="ARBA" id="ARBA00022723"/>
    </source>
</evidence>
<reference evidence="6 7" key="1">
    <citation type="submission" date="2020-07" db="EMBL/GenBank/DDBJ databases">
        <title>Comparative genomics of pyrophilous fungi reveals a link between fire events and developmental genes.</title>
        <authorList>
            <consortium name="DOE Joint Genome Institute"/>
            <person name="Steindorff A.S."/>
            <person name="Carver A."/>
            <person name="Calhoun S."/>
            <person name="Stillman K."/>
            <person name="Liu H."/>
            <person name="Lipzen A."/>
            <person name="Pangilinan J."/>
            <person name="Labutti K."/>
            <person name="Bruns T.D."/>
            <person name="Grigoriev I.V."/>
        </authorList>
    </citation>
    <scope>NUCLEOTIDE SEQUENCE [LARGE SCALE GENOMIC DNA]</scope>
    <source>
        <strain evidence="6 7">CBS 144469</strain>
    </source>
</reference>
<feature type="domain" description="MYND-type" evidence="5">
    <location>
        <begin position="342"/>
        <end position="385"/>
    </location>
</feature>
<gene>
    <name evidence="6" type="ORF">DFP72DRAFT_1076637</name>
</gene>
<dbReference type="EMBL" id="JACGCI010000096">
    <property type="protein sequence ID" value="KAF6746049.1"/>
    <property type="molecule type" value="Genomic_DNA"/>
</dbReference>
<keyword evidence="3" id="KW-0862">Zinc</keyword>